<keyword evidence="7" id="KW-1185">Reference proteome</keyword>
<comment type="similarity">
    <text evidence="1">Belongs to the PdxA family. PdxA2 subfamily.</text>
</comment>
<evidence type="ECO:0000256" key="1">
    <source>
        <dbReference type="ARBA" id="ARBA00009464"/>
    </source>
</evidence>
<keyword evidence="2" id="KW-0479">Metal-binding</keyword>
<sequence length="367" mass="39469">MPTAPRKPVTAITLGDPAGIGPEIVLETILDGDLHDVCAPFVIGNRTALERAAAIQGRPAPRLHPIDGPEQAEFRPGTIDLLDTGVDPEAEIDFGRIQVTAARQAYSYIERSIGLGLAGRIDAVSTSPINKAALAAAGIEHIGHTEIYQHLTGAPYALTMFNVHKLRVFFATRHVALREACDLITRDRIRAHLVDIDYELRRLGIPSPRIAVAALNPHVGENGMFGTEEIEHLAPAVADAREWGIDAVGPLSADAIFAFALDGRYDAILSLYHDQGHIACKTHDFHKAVTITHGLPFMRSSVDHGTAFDIAGTGVATGESMIEATRVCARYATMAMRARAEREADGQQVRRRGSGAQPTCTSTTSAR</sequence>
<dbReference type="EMBL" id="JAAXOX010000001">
    <property type="protein sequence ID" value="NKY21091.1"/>
    <property type="molecule type" value="Genomic_DNA"/>
</dbReference>
<dbReference type="GO" id="GO:0050570">
    <property type="term" value="F:4-hydroxythreonine-4-phosphate dehydrogenase activity"/>
    <property type="evidence" value="ECO:0007669"/>
    <property type="project" value="UniProtKB-EC"/>
</dbReference>
<evidence type="ECO:0000256" key="3">
    <source>
        <dbReference type="ARBA" id="ARBA00023002"/>
    </source>
</evidence>
<dbReference type="Pfam" id="PF04166">
    <property type="entry name" value="PdxA"/>
    <property type="match status" value="1"/>
</dbReference>
<proteinExistence type="inferred from homology"/>
<evidence type="ECO:0000256" key="2">
    <source>
        <dbReference type="ARBA" id="ARBA00022723"/>
    </source>
</evidence>
<dbReference type="GO" id="GO:0051287">
    <property type="term" value="F:NAD binding"/>
    <property type="evidence" value="ECO:0007669"/>
    <property type="project" value="InterPro"/>
</dbReference>
<evidence type="ECO:0000313" key="6">
    <source>
        <dbReference type="EMBL" id="NKY21091.1"/>
    </source>
</evidence>
<gene>
    <name evidence="6" type="primary">pdxA</name>
    <name evidence="6" type="ORF">HGA03_00235</name>
</gene>
<dbReference type="AlphaFoldDB" id="A0A7X6KRU2"/>
<dbReference type="EC" id="1.1.1.262" evidence="6"/>
<dbReference type="PANTHER" id="PTHR30004:SF6">
    <property type="entry name" value="D-THREONATE 4-PHOSPHATE DEHYDROGENASE"/>
    <property type="match status" value="1"/>
</dbReference>
<keyword evidence="3 6" id="KW-0560">Oxidoreductase</keyword>
<dbReference type="NCBIfam" id="TIGR00557">
    <property type="entry name" value="pdxA"/>
    <property type="match status" value="1"/>
</dbReference>
<protein>
    <submittedName>
        <fullName evidence="6">4-hydroxythreonine-4-phosphate dehydrogenase PdxA</fullName>
        <ecNumber evidence="6">1.1.1.262</ecNumber>
    </submittedName>
</protein>
<dbReference type="PANTHER" id="PTHR30004">
    <property type="entry name" value="4-HYDROXYTHREONINE-4-PHOSPHATE DEHYDROGENASE"/>
    <property type="match status" value="1"/>
</dbReference>
<evidence type="ECO:0000313" key="7">
    <source>
        <dbReference type="Proteomes" id="UP000581206"/>
    </source>
</evidence>
<accession>A0A7X6KRU2</accession>
<organism evidence="6 7">
    <name type="scientific">Cellulomonas denverensis</name>
    <dbReference type="NCBI Taxonomy" id="264297"/>
    <lineage>
        <taxon>Bacteria</taxon>
        <taxon>Bacillati</taxon>
        <taxon>Actinomycetota</taxon>
        <taxon>Actinomycetes</taxon>
        <taxon>Micrococcales</taxon>
        <taxon>Cellulomonadaceae</taxon>
        <taxon>Cellulomonas</taxon>
    </lineage>
</organism>
<keyword evidence="4" id="KW-0520">NAD</keyword>
<evidence type="ECO:0000256" key="5">
    <source>
        <dbReference type="SAM" id="MobiDB-lite"/>
    </source>
</evidence>
<evidence type="ECO:0000256" key="4">
    <source>
        <dbReference type="ARBA" id="ARBA00023027"/>
    </source>
</evidence>
<dbReference type="Gene3D" id="3.40.718.10">
    <property type="entry name" value="Isopropylmalate Dehydrogenase"/>
    <property type="match status" value="1"/>
</dbReference>
<dbReference type="GO" id="GO:0046872">
    <property type="term" value="F:metal ion binding"/>
    <property type="evidence" value="ECO:0007669"/>
    <property type="project" value="UniProtKB-KW"/>
</dbReference>
<name>A0A7X6KRU2_9CELL</name>
<dbReference type="InterPro" id="IPR005255">
    <property type="entry name" value="PdxA_fam"/>
</dbReference>
<comment type="caution">
    <text evidence="6">The sequence shown here is derived from an EMBL/GenBank/DDBJ whole genome shotgun (WGS) entry which is preliminary data.</text>
</comment>
<feature type="region of interest" description="Disordered" evidence="5">
    <location>
        <begin position="341"/>
        <end position="367"/>
    </location>
</feature>
<dbReference type="Proteomes" id="UP000581206">
    <property type="component" value="Unassembled WGS sequence"/>
</dbReference>
<dbReference type="RefSeq" id="WP_168628222.1">
    <property type="nucleotide sequence ID" value="NZ_BONL01000014.1"/>
</dbReference>
<feature type="compositionally biased region" description="Polar residues" evidence="5">
    <location>
        <begin position="356"/>
        <end position="367"/>
    </location>
</feature>
<reference evidence="6 7" key="1">
    <citation type="submission" date="2020-04" db="EMBL/GenBank/DDBJ databases">
        <title>MicrobeNet Type strains.</title>
        <authorList>
            <person name="Nicholson A.C."/>
        </authorList>
    </citation>
    <scope>NUCLEOTIDE SEQUENCE [LARGE SCALE GENOMIC DNA]</scope>
    <source>
        <strain evidence="6 7">ATCC BAA-788</strain>
    </source>
</reference>
<dbReference type="SUPFAM" id="SSF53659">
    <property type="entry name" value="Isocitrate/Isopropylmalate dehydrogenase-like"/>
    <property type="match status" value="1"/>
</dbReference>